<organism evidence="1 2">
    <name type="scientific">Pantherophis guttatus</name>
    <name type="common">Corn snake</name>
    <name type="synonym">Elaphe guttata</name>
    <dbReference type="NCBI Taxonomy" id="94885"/>
    <lineage>
        <taxon>Eukaryota</taxon>
        <taxon>Metazoa</taxon>
        <taxon>Chordata</taxon>
        <taxon>Craniata</taxon>
        <taxon>Vertebrata</taxon>
        <taxon>Euteleostomi</taxon>
        <taxon>Lepidosauria</taxon>
        <taxon>Squamata</taxon>
        <taxon>Bifurcata</taxon>
        <taxon>Unidentata</taxon>
        <taxon>Episquamata</taxon>
        <taxon>Toxicofera</taxon>
        <taxon>Serpentes</taxon>
        <taxon>Colubroidea</taxon>
        <taxon>Colubridae</taxon>
        <taxon>Colubrinae</taxon>
        <taxon>Pantherophis</taxon>
    </lineage>
</organism>
<dbReference type="InParanoid" id="A0A6P9DBV1"/>
<dbReference type="Proteomes" id="UP001652622">
    <property type="component" value="Unplaced"/>
</dbReference>
<gene>
    <name evidence="2" type="primary">LOC117675273</name>
</gene>
<proteinExistence type="predicted"/>
<evidence type="ECO:0000313" key="2">
    <source>
        <dbReference type="RefSeq" id="XP_034289646.1"/>
    </source>
</evidence>
<name>A0A6P9DBV1_PANGU</name>
<dbReference type="GeneID" id="117675273"/>
<evidence type="ECO:0000313" key="1">
    <source>
        <dbReference type="Proteomes" id="UP001652622"/>
    </source>
</evidence>
<dbReference type="OMA" id="LAWCAES"/>
<keyword evidence="1" id="KW-1185">Reference proteome</keyword>
<dbReference type="KEGG" id="pgut:117675273"/>
<sequence>MWRNSTKLAWCAESSLRDQLQKSLDYRFLDLLTIFESRSSISDTIKKAGITSYDLDLVDKLEPLLKTPHKDLAKHLRFSLYPELREEEKGSATSKDDLAIPFRKPKPVRRRPKTACGISPVKSENWTMVTPVPHFTCRCNTQRTYIPIVTEEDLKAVEMHKTEIHFQTQISEEKRLRELEWKLNNYLSLREEVILKEQQPCKTSSVPLMQREGVVSEVSQGSGTFQKLSTPGIRLSFRSSHCDARKKSTATKEGWRKSRIFSSKSAKRLEKKEKMKDGEPLTNFIQLC</sequence>
<dbReference type="AlphaFoldDB" id="A0A6P9DBV1"/>
<accession>A0A6P9DBV1</accession>
<reference evidence="2" key="1">
    <citation type="submission" date="2025-08" db="UniProtKB">
        <authorList>
            <consortium name="RefSeq"/>
        </authorList>
    </citation>
    <scope>IDENTIFICATION</scope>
    <source>
        <tissue evidence="2">Blood</tissue>
    </source>
</reference>
<protein>
    <submittedName>
        <fullName evidence="2">Uncharacterized protein LOC117675273</fullName>
    </submittedName>
</protein>
<dbReference type="RefSeq" id="XP_034289646.1">
    <property type="nucleotide sequence ID" value="XM_034433755.2"/>
</dbReference>